<dbReference type="SUPFAM" id="SSF54427">
    <property type="entry name" value="NTF2-like"/>
    <property type="match status" value="1"/>
</dbReference>
<feature type="domain" description="DUF4440" evidence="1">
    <location>
        <begin position="58"/>
        <end position="166"/>
    </location>
</feature>
<evidence type="ECO:0000313" key="3">
    <source>
        <dbReference type="Proteomes" id="UP000304900"/>
    </source>
</evidence>
<keyword evidence="3" id="KW-1185">Reference proteome</keyword>
<dbReference type="AlphaFoldDB" id="A0A4V6BKR4"/>
<name>A0A4V6BKR4_9BACT</name>
<dbReference type="EMBL" id="SZVO01000005">
    <property type="protein sequence ID" value="TKT91923.1"/>
    <property type="molecule type" value="Genomic_DNA"/>
</dbReference>
<gene>
    <name evidence="2" type="ORF">FDK13_12300</name>
</gene>
<sequence length="177" mass="20093">MKRNILIFIFLILAATSFKYRSKTQAGILNPDSRVLIEQIADSSHDPDLGIKTEKDEIRSLENQEREAFIKKDTAKLSSLWSAALVVTNPDNSVETLSDIKIDFSKNRKPMVSFDRIIEKITINDNVAVVMGHETTTVSLDSDYQEKGVTRRFTNIWMKNGSDWKLAARQATNISEK</sequence>
<dbReference type="RefSeq" id="WP_137340292.1">
    <property type="nucleotide sequence ID" value="NZ_SZVO01000005.1"/>
</dbReference>
<dbReference type="Proteomes" id="UP000304900">
    <property type="component" value="Unassembled WGS sequence"/>
</dbReference>
<evidence type="ECO:0000259" key="1">
    <source>
        <dbReference type="Pfam" id="PF14534"/>
    </source>
</evidence>
<dbReference type="Gene3D" id="3.10.450.50">
    <property type="match status" value="1"/>
</dbReference>
<reference evidence="2 3" key="1">
    <citation type="submission" date="2019-05" db="EMBL/GenBank/DDBJ databases">
        <title>Dyadobacter AR-3-8 sp. nov., isolated from arctic soil.</title>
        <authorList>
            <person name="Chaudhary D.K."/>
        </authorList>
    </citation>
    <scope>NUCLEOTIDE SEQUENCE [LARGE SCALE GENOMIC DNA]</scope>
    <source>
        <strain evidence="2 3">AR-3-8</strain>
    </source>
</reference>
<dbReference type="InterPro" id="IPR032710">
    <property type="entry name" value="NTF2-like_dom_sf"/>
</dbReference>
<dbReference type="InterPro" id="IPR027843">
    <property type="entry name" value="DUF4440"/>
</dbReference>
<protein>
    <submittedName>
        <fullName evidence="2">Nuclear transport factor 2 family protein</fullName>
    </submittedName>
</protein>
<evidence type="ECO:0000313" key="2">
    <source>
        <dbReference type="EMBL" id="TKT91923.1"/>
    </source>
</evidence>
<organism evidence="2 3">
    <name type="scientific">Dyadobacter frigoris</name>
    <dbReference type="NCBI Taxonomy" id="2576211"/>
    <lineage>
        <taxon>Bacteria</taxon>
        <taxon>Pseudomonadati</taxon>
        <taxon>Bacteroidota</taxon>
        <taxon>Cytophagia</taxon>
        <taxon>Cytophagales</taxon>
        <taxon>Spirosomataceae</taxon>
        <taxon>Dyadobacter</taxon>
    </lineage>
</organism>
<proteinExistence type="predicted"/>
<accession>A0A4V6BKR4</accession>
<dbReference type="Pfam" id="PF14534">
    <property type="entry name" value="DUF4440"/>
    <property type="match status" value="1"/>
</dbReference>
<dbReference type="OrthoDB" id="1442122at2"/>
<comment type="caution">
    <text evidence="2">The sequence shown here is derived from an EMBL/GenBank/DDBJ whole genome shotgun (WGS) entry which is preliminary data.</text>
</comment>